<evidence type="ECO:0000259" key="1">
    <source>
        <dbReference type="Pfam" id="PF12102"/>
    </source>
</evidence>
<evidence type="ECO:0000259" key="2">
    <source>
        <dbReference type="Pfam" id="PF13020"/>
    </source>
</evidence>
<dbReference type="AlphaFoldDB" id="A0AB38PB61"/>
<dbReference type="InterPro" id="IPR021961">
    <property type="entry name" value="McrB_DNA-bd"/>
</dbReference>
<gene>
    <name evidence="3" type="ORF">FNL11_09420</name>
</gene>
<comment type="caution">
    <text evidence="3">The sequence shown here is derived from an EMBL/GenBank/DDBJ whole genome shotgun (WGS) entry which is preliminary data.</text>
</comment>
<name>A0AB38PB61_STAHA</name>
<dbReference type="Pfam" id="PF13020">
    <property type="entry name" value="NOV_C"/>
    <property type="match status" value="1"/>
</dbReference>
<dbReference type="RefSeq" id="WP_107637383.1">
    <property type="nucleotide sequence ID" value="NZ_JAHCOB010000004.1"/>
</dbReference>
<evidence type="ECO:0000313" key="3">
    <source>
        <dbReference type="EMBL" id="TRL76590.1"/>
    </source>
</evidence>
<dbReference type="Gene3D" id="3.30.920.90">
    <property type="match status" value="1"/>
</dbReference>
<protein>
    <submittedName>
        <fullName evidence="3">DUF3578 domain-containing protein</fullName>
    </submittedName>
</protein>
<dbReference type="Proteomes" id="UP000316594">
    <property type="component" value="Unassembled WGS sequence"/>
</dbReference>
<feature type="domain" description="Type IV methyl-directed restriction enzyme EcoKMcrB subunit DNA-binding" evidence="1">
    <location>
        <begin position="13"/>
        <end position="200"/>
    </location>
</feature>
<proteinExistence type="predicted"/>
<dbReference type="EMBL" id="VJMP01000008">
    <property type="protein sequence ID" value="TRL76590.1"/>
    <property type="molecule type" value="Genomic_DNA"/>
</dbReference>
<sequence length="422" mass="49127">MIKDIKNVLNLIKMKNSEDVRTNKDWDLSDKYSSIIEELLPKQLENLSNNKDLLTTGSVGKGNYSMVPWVTTFNTNITKSTQKGYYIVYLFHPEGKGVYLSLNQGWSEIKEKTFGVKKAKEKALALSKYLASYLDDNNFEVGRFYYSNNKDSKYDKSDLPSGYAHGSIIYKYYDFETEVYTEDMMISDYKEMIKLLNGLVNKININEYNALLLNINEIVTIIETKELNESINENKNIQMSQIDKPKASTYAKKYKTSTKKQTDDDIEKAHKENKITGQIGEKLAYQYFMNLIEKNISDKNLQEQFINTIDTSMGELHGYGYDMTAFDPQNLDSPVEKYIEIKATKSKKEDEPFYLSLNEIYAMYENPQKYLIFRIIGLNSKTPKFYIIDPYENHDEFESVEDLIEKVFNAECIQFKIFNVKP</sequence>
<feature type="domain" description="Protein NO VEIN C-terminal" evidence="2">
    <location>
        <begin position="280"/>
        <end position="388"/>
    </location>
</feature>
<organism evidence="3 4">
    <name type="scientific">Staphylococcus haemolyticus</name>
    <dbReference type="NCBI Taxonomy" id="1283"/>
    <lineage>
        <taxon>Bacteria</taxon>
        <taxon>Bacillati</taxon>
        <taxon>Bacillota</taxon>
        <taxon>Bacilli</taxon>
        <taxon>Bacillales</taxon>
        <taxon>Staphylococcaceae</taxon>
        <taxon>Staphylococcus</taxon>
    </lineage>
</organism>
<evidence type="ECO:0000313" key="4">
    <source>
        <dbReference type="Proteomes" id="UP000316594"/>
    </source>
</evidence>
<reference evidence="3 4" key="1">
    <citation type="submission" date="2019-07" db="EMBL/GenBank/DDBJ databases">
        <title>Genome Sequencing and Assembly of Staphylococcus haemolyticus SDA2.</title>
        <authorList>
            <person name="Emmons C.B."/>
            <person name="Park C."/>
            <person name="Sevigny J.L."/>
            <person name="Andam C."/>
        </authorList>
    </citation>
    <scope>NUCLEOTIDE SEQUENCE [LARGE SCALE GENOMIC DNA]</scope>
    <source>
        <strain evidence="3 4">SDA2</strain>
    </source>
</reference>
<dbReference type="InterPro" id="IPR024975">
    <property type="entry name" value="NOV_C"/>
</dbReference>
<dbReference type="Pfam" id="PF12102">
    <property type="entry name" value="MrcB_N"/>
    <property type="match status" value="1"/>
</dbReference>
<accession>A0AB38PB61</accession>